<reference evidence="2" key="2">
    <citation type="journal article" date="2014" name="ISME J.">
        <title>Microbial stratification in low pH oxic and suboxic macroscopic growths along an acid mine drainage.</title>
        <authorList>
            <person name="Mendez-Garcia C."/>
            <person name="Mesa V."/>
            <person name="Sprenger R.R."/>
            <person name="Richter M."/>
            <person name="Diez M.S."/>
            <person name="Solano J."/>
            <person name="Bargiela R."/>
            <person name="Golyshina O.V."/>
            <person name="Manteca A."/>
            <person name="Ramos J.L."/>
            <person name="Gallego J.R."/>
            <person name="Llorente I."/>
            <person name="Martins Dos Santos V.A."/>
            <person name="Jensen O.N."/>
            <person name="Pelaez A.I."/>
            <person name="Sanchez J."/>
            <person name="Ferrer M."/>
        </authorList>
    </citation>
    <scope>NUCLEOTIDE SEQUENCE</scope>
</reference>
<dbReference type="SMART" id="SM00858">
    <property type="entry name" value="SAF"/>
    <property type="match status" value="1"/>
</dbReference>
<proteinExistence type="predicted"/>
<sequence length="274" mass="29151">MQKQKALLFLIISLVLSALTLWGAVRWVNRQIDSRVSHQSVKVVVASLPIQAGENLNAGMLRKIDWPAKEPIIGGFSDPSLLNNRIVVTPLALGEPVLESHLAPEGSRAGLSALIGQGKRAMAVHVNDVAGVAGFALPGNLVDVLVSLQDEQSHMISKIVLQDVRVLAVAQDVTLKDDVKAKVVNSVTLEVTPQQAETLDLAKAVGAVSLVLRNQVDKKEVITAGVRKAALLGNAAVPETPIHTAVKAHWVERANPSIEIIRGTVHGSTVPTIE</sequence>
<dbReference type="Pfam" id="PF08666">
    <property type="entry name" value="SAF"/>
    <property type="match status" value="1"/>
</dbReference>
<dbReference type="NCBIfam" id="TIGR03177">
    <property type="entry name" value="pilus_cpaB"/>
    <property type="match status" value="1"/>
</dbReference>
<reference evidence="2" key="1">
    <citation type="submission" date="2013-08" db="EMBL/GenBank/DDBJ databases">
        <authorList>
            <person name="Mendez C."/>
            <person name="Richter M."/>
            <person name="Ferrer M."/>
            <person name="Sanchez J."/>
        </authorList>
    </citation>
    <scope>NUCLEOTIDE SEQUENCE</scope>
</reference>
<feature type="non-terminal residue" evidence="2">
    <location>
        <position position="274"/>
    </location>
</feature>
<accession>T0YJZ9</accession>
<dbReference type="Pfam" id="PF16976">
    <property type="entry name" value="RcpC"/>
    <property type="match status" value="1"/>
</dbReference>
<dbReference type="InterPro" id="IPR013974">
    <property type="entry name" value="SAF"/>
</dbReference>
<gene>
    <name evidence="2" type="ORF">B1A_19568</name>
</gene>
<dbReference type="InterPro" id="IPR031571">
    <property type="entry name" value="RcpC_dom"/>
</dbReference>
<protein>
    <submittedName>
        <fullName evidence="2">Pilus assembly, Flp-type CpaB</fullName>
    </submittedName>
</protein>
<dbReference type="AlphaFoldDB" id="T0YJZ9"/>
<dbReference type="CDD" id="cd11614">
    <property type="entry name" value="SAF_CpaB_FlgA_like"/>
    <property type="match status" value="1"/>
</dbReference>
<comment type="caution">
    <text evidence="2">The sequence shown here is derived from an EMBL/GenBank/DDBJ whole genome shotgun (WGS) entry which is preliminary data.</text>
</comment>
<name>T0YJZ9_9ZZZZ</name>
<evidence type="ECO:0000259" key="1">
    <source>
        <dbReference type="SMART" id="SM00858"/>
    </source>
</evidence>
<dbReference type="InterPro" id="IPR017592">
    <property type="entry name" value="Pilus_assmbl_Flp-typ_CpaB"/>
</dbReference>
<organism evidence="2">
    <name type="scientific">mine drainage metagenome</name>
    <dbReference type="NCBI Taxonomy" id="410659"/>
    <lineage>
        <taxon>unclassified sequences</taxon>
        <taxon>metagenomes</taxon>
        <taxon>ecological metagenomes</taxon>
    </lineage>
</organism>
<feature type="domain" description="SAF" evidence="1">
    <location>
        <begin position="41"/>
        <end position="103"/>
    </location>
</feature>
<evidence type="ECO:0000313" key="2">
    <source>
        <dbReference type="EMBL" id="EQD32257.1"/>
    </source>
</evidence>
<dbReference type="EMBL" id="AUZX01014443">
    <property type="protein sequence ID" value="EQD32257.1"/>
    <property type="molecule type" value="Genomic_DNA"/>
</dbReference>